<feature type="transmembrane region" description="Helical" evidence="1">
    <location>
        <begin position="43"/>
        <end position="62"/>
    </location>
</feature>
<keyword evidence="1" id="KW-0812">Transmembrane</keyword>
<keyword evidence="1" id="KW-0472">Membrane</keyword>
<evidence type="ECO:0000256" key="1">
    <source>
        <dbReference type="SAM" id="Phobius"/>
    </source>
</evidence>
<proteinExistence type="predicted"/>
<reference evidence="2 3" key="1">
    <citation type="submission" date="2018-10" db="EMBL/GenBank/DDBJ databases">
        <title>Genomic Encyclopedia of Archaeal and Bacterial Type Strains, Phase II (KMG-II): from individual species to whole genera.</title>
        <authorList>
            <person name="Goeker M."/>
        </authorList>
    </citation>
    <scope>NUCLEOTIDE SEQUENCE [LARGE SCALE GENOMIC DNA]</scope>
    <source>
        <strain evidence="2 3">DSM 18602</strain>
    </source>
</reference>
<keyword evidence="1" id="KW-1133">Transmembrane helix</keyword>
<gene>
    <name evidence="2" type="ORF">BDD43_4093</name>
</gene>
<comment type="caution">
    <text evidence="2">The sequence shown here is derived from an EMBL/GenBank/DDBJ whole genome shotgun (WGS) entry which is preliminary data.</text>
</comment>
<dbReference type="AlphaFoldDB" id="A0A495J632"/>
<organism evidence="2 3">
    <name type="scientific">Mucilaginibacter gracilis</name>
    <dbReference type="NCBI Taxonomy" id="423350"/>
    <lineage>
        <taxon>Bacteria</taxon>
        <taxon>Pseudomonadati</taxon>
        <taxon>Bacteroidota</taxon>
        <taxon>Sphingobacteriia</taxon>
        <taxon>Sphingobacteriales</taxon>
        <taxon>Sphingobacteriaceae</taxon>
        <taxon>Mucilaginibacter</taxon>
    </lineage>
</organism>
<dbReference type="Proteomes" id="UP000268007">
    <property type="component" value="Unassembled WGS sequence"/>
</dbReference>
<name>A0A495J632_9SPHI</name>
<evidence type="ECO:0000313" key="2">
    <source>
        <dbReference type="EMBL" id="RKR83878.1"/>
    </source>
</evidence>
<sequence length="94" mass="11486">MPLFYYVTEDFYSRKKKFEAELRKLELEHVDFFMEVNNQHKNIYISLIEYIVLGVSNGMVFFEFNKNYFDAIPENVREDCVNLFIEIFEHPRMV</sequence>
<evidence type="ECO:0000313" key="3">
    <source>
        <dbReference type="Proteomes" id="UP000268007"/>
    </source>
</evidence>
<keyword evidence="3" id="KW-1185">Reference proteome</keyword>
<protein>
    <submittedName>
        <fullName evidence="2">Uncharacterized protein</fullName>
    </submittedName>
</protein>
<dbReference type="EMBL" id="RBKU01000001">
    <property type="protein sequence ID" value="RKR83878.1"/>
    <property type="molecule type" value="Genomic_DNA"/>
</dbReference>
<accession>A0A495J632</accession>